<evidence type="ECO:0000313" key="2">
    <source>
        <dbReference type="EMBL" id="DAE92836.1"/>
    </source>
</evidence>
<dbReference type="EMBL" id="BK055796">
    <property type="protein sequence ID" value="DAE92836.1"/>
    <property type="molecule type" value="Genomic_DNA"/>
</dbReference>
<organism evidence="2">
    <name type="scientific">Ackermannviridae sp</name>
    <dbReference type="NCBI Taxonomy" id="2831612"/>
    <lineage>
        <taxon>Viruses</taxon>
        <taxon>Duplodnaviria</taxon>
        <taxon>Heunggongvirae</taxon>
        <taxon>Uroviricota</taxon>
        <taxon>Caudoviricetes</taxon>
        <taxon>Pantevenvirales</taxon>
        <taxon>Ackermannviridae</taxon>
    </lineage>
</organism>
<name>A0A8S5RTY4_9CAUD</name>
<feature type="region of interest" description="Disordered" evidence="1">
    <location>
        <begin position="25"/>
        <end position="59"/>
    </location>
</feature>
<sequence>MPDVRCGVPNGFRKENTSVYLQKQEMPGLWARDGGKGREPTDRKNQLPAGRGRPNNQVKSAYPVWGRRFFYTNF</sequence>
<proteinExistence type="predicted"/>
<protein>
    <submittedName>
        <fullName evidence="2">Uncharacterized protein</fullName>
    </submittedName>
</protein>
<accession>A0A8S5RTY4</accession>
<evidence type="ECO:0000256" key="1">
    <source>
        <dbReference type="SAM" id="MobiDB-lite"/>
    </source>
</evidence>
<feature type="compositionally biased region" description="Basic and acidic residues" evidence="1">
    <location>
        <begin position="33"/>
        <end position="45"/>
    </location>
</feature>
<reference evidence="2" key="1">
    <citation type="journal article" date="2021" name="Proc. Natl. Acad. Sci. U.S.A.">
        <title>A Catalog of Tens of Thousands of Viruses from Human Metagenomes Reveals Hidden Associations with Chronic Diseases.</title>
        <authorList>
            <person name="Tisza M.J."/>
            <person name="Buck C.B."/>
        </authorList>
    </citation>
    <scope>NUCLEOTIDE SEQUENCE</scope>
    <source>
        <strain evidence="2">Cttzo28</strain>
    </source>
</reference>